<dbReference type="PRINTS" id="PR00081">
    <property type="entry name" value="GDHRDH"/>
</dbReference>
<keyword evidence="2 3" id="KW-0560">Oxidoreductase</keyword>
<keyword evidence="4" id="KW-1185">Reference proteome</keyword>
<reference evidence="3 4" key="1">
    <citation type="submission" date="2023-07" db="EMBL/GenBank/DDBJ databases">
        <title>Sorghum-associated microbial communities from plants grown in Nebraska, USA.</title>
        <authorList>
            <person name="Schachtman D."/>
        </authorList>
    </citation>
    <scope>NUCLEOTIDE SEQUENCE [LARGE SCALE GENOMIC DNA]</scope>
    <source>
        <strain evidence="3 4">584</strain>
    </source>
</reference>
<dbReference type="SUPFAM" id="SSF51735">
    <property type="entry name" value="NAD(P)-binding Rossmann-fold domains"/>
    <property type="match status" value="1"/>
</dbReference>
<evidence type="ECO:0000313" key="3">
    <source>
        <dbReference type="EMBL" id="MDR6287949.1"/>
    </source>
</evidence>
<dbReference type="InterPro" id="IPR020904">
    <property type="entry name" value="Sc_DH/Rdtase_CS"/>
</dbReference>
<sequence length="254" mass="26442">MTPLFDLTGKRALVTGSSRGLGLAVAAALGRHGATVILNGRDEAGLAAAVAKLKGEGIDVHSARFDLTDAEAAGAAIAAAAQAFGAIDILVNNAGVQLRKPFLDFAIEDWRMILDVHLIGSVVAAKAVLPGMVERQAGKIINICSLMSELGRASIAPYASAKGALRMLTRNLAVEFARHNIQVNGIGPGYFATELNRALMDDPEFDAFVKRRTPAARWGHPDELGGAAVFLASAASDFVNGQIIYVDGGLLAAV</sequence>
<dbReference type="Proteomes" id="UP001262410">
    <property type="component" value="Unassembled WGS sequence"/>
</dbReference>
<dbReference type="PANTHER" id="PTHR43669:SF14">
    <property type="entry name" value="OXIDOREDUCTASE"/>
    <property type="match status" value="1"/>
</dbReference>
<dbReference type="InterPro" id="IPR002347">
    <property type="entry name" value="SDR_fam"/>
</dbReference>
<name>A0ABU1JH56_9PROT</name>
<dbReference type="InterPro" id="IPR036291">
    <property type="entry name" value="NAD(P)-bd_dom_sf"/>
</dbReference>
<dbReference type="GO" id="GO:0008874">
    <property type="term" value="F:gluconate 5-dehydrogenase activity"/>
    <property type="evidence" value="ECO:0007669"/>
    <property type="project" value="UniProtKB-EC"/>
</dbReference>
<accession>A0ABU1JH56</accession>
<dbReference type="EMBL" id="JAVDPW010000001">
    <property type="protein sequence ID" value="MDR6287949.1"/>
    <property type="molecule type" value="Genomic_DNA"/>
</dbReference>
<dbReference type="PANTHER" id="PTHR43669">
    <property type="entry name" value="5-KETO-D-GLUCONATE 5-REDUCTASE"/>
    <property type="match status" value="1"/>
</dbReference>
<organism evidence="3 4">
    <name type="scientific">Inquilinus ginsengisoli</name>
    <dbReference type="NCBI Taxonomy" id="363840"/>
    <lineage>
        <taxon>Bacteria</taxon>
        <taxon>Pseudomonadati</taxon>
        <taxon>Pseudomonadota</taxon>
        <taxon>Alphaproteobacteria</taxon>
        <taxon>Rhodospirillales</taxon>
        <taxon>Rhodospirillaceae</taxon>
        <taxon>Inquilinus</taxon>
    </lineage>
</organism>
<dbReference type="PRINTS" id="PR00080">
    <property type="entry name" value="SDRFAMILY"/>
</dbReference>
<comment type="similarity">
    <text evidence="1">Belongs to the short-chain dehydrogenases/reductases (SDR) family.</text>
</comment>
<dbReference type="Gene3D" id="3.40.50.720">
    <property type="entry name" value="NAD(P)-binding Rossmann-like Domain"/>
    <property type="match status" value="1"/>
</dbReference>
<dbReference type="Pfam" id="PF13561">
    <property type="entry name" value="adh_short_C2"/>
    <property type="match status" value="1"/>
</dbReference>
<evidence type="ECO:0000256" key="1">
    <source>
        <dbReference type="ARBA" id="ARBA00006484"/>
    </source>
</evidence>
<evidence type="ECO:0000256" key="2">
    <source>
        <dbReference type="ARBA" id="ARBA00023002"/>
    </source>
</evidence>
<comment type="caution">
    <text evidence="3">The sequence shown here is derived from an EMBL/GenBank/DDBJ whole genome shotgun (WGS) entry which is preliminary data.</text>
</comment>
<dbReference type="RefSeq" id="WP_309791880.1">
    <property type="nucleotide sequence ID" value="NZ_JAVDPW010000001.1"/>
</dbReference>
<dbReference type="EC" id="1.1.1.69" evidence="3"/>
<gene>
    <name evidence="3" type="ORF">E9232_000448</name>
</gene>
<protein>
    <submittedName>
        <fullName evidence="3">Gluconate 5-dehydrogenase</fullName>
        <ecNumber evidence="3">1.1.1.69</ecNumber>
    </submittedName>
</protein>
<evidence type="ECO:0000313" key="4">
    <source>
        <dbReference type="Proteomes" id="UP001262410"/>
    </source>
</evidence>
<proteinExistence type="inferred from homology"/>
<dbReference type="PROSITE" id="PS00061">
    <property type="entry name" value="ADH_SHORT"/>
    <property type="match status" value="1"/>
</dbReference>